<reference evidence="3 4" key="1">
    <citation type="submission" date="2019-10" db="EMBL/GenBank/DDBJ databases">
        <title>Rudanella paleaurantiibacter sp. nov., isolated from sludge.</title>
        <authorList>
            <person name="Xu S.Q."/>
        </authorList>
    </citation>
    <scope>NUCLEOTIDE SEQUENCE [LARGE SCALE GENOMIC DNA]</scope>
    <source>
        <strain evidence="3 4">HX-22-17</strain>
    </source>
</reference>
<protein>
    <submittedName>
        <fullName evidence="3">UDP-2,4-diacetamido-2,4, 6-trideoxy-beta-L-altropyranose hydrolase</fullName>
        <ecNumber evidence="3">3.6.1.57</ecNumber>
    </submittedName>
</protein>
<sequence length="321" mass="35835">MRSILFRADGNTQIGMGHLMRSLALATMLGDSFKRRFAIYQPTPSVKALLSEHGFPVISLGTQHIDELIQHSQAEDIVVLDGYHFDEAFQKVLRSKIHKLVFIDDLIFGHQVADVILNHTAGIPATEYEAEPYTQFLLGPRYALVNPLFRAAQLHTSAKDILINLGGADIQNISHDLTNWLLRHYPECSLRVVLGSANPHVATFSHFPQDQVTLLQSLSVIQMAHEIAHCRLAIVSCSTIAYEVASIGRPFIGILTADNQKRLAHFFVQEGLALGVLKLPLNPSMLPSLLNLNGFSDSIKRQRHYLDGLSGQRLREFFQTL</sequence>
<feature type="active site" description="Proton acceptor" evidence="1">
    <location>
        <position position="18"/>
    </location>
</feature>
<dbReference type="Gene3D" id="3.40.50.11190">
    <property type="match status" value="1"/>
</dbReference>
<evidence type="ECO:0000256" key="2">
    <source>
        <dbReference type="PIRSR" id="PIRSR620023-2"/>
    </source>
</evidence>
<dbReference type="RefSeq" id="WP_152123775.1">
    <property type="nucleotide sequence ID" value="NZ_WELI01000002.1"/>
</dbReference>
<organism evidence="3 4">
    <name type="scientific">Rudanella paleaurantiibacter</name>
    <dbReference type="NCBI Taxonomy" id="2614655"/>
    <lineage>
        <taxon>Bacteria</taxon>
        <taxon>Pseudomonadati</taxon>
        <taxon>Bacteroidota</taxon>
        <taxon>Cytophagia</taxon>
        <taxon>Cytophagales</taxon>
        <taxon>Cytophagaceae</taxon>
        <taxon>Rudanella</taxon>
    </lineage>
</organism>
<dbReference type="InterPro" id="IPR020023">
    <property type="entry name" value="PseG"/>
</dbReference>
<dbReference type="EMBL" id="WELI01000002">
    <property type="protein sequence ID" value="KAB7732209.1"/>
    <property type="molecule type" value="Genomic_DNA"/>
</dbReference>
<name>A0A7J5U330_9BACT</name>
<feature type="binding site" evidence="2">
    <location>
        <position position="243"/>
    </location>
    <ligand>
        <name>substrate</name>
    </ligand>
</feature>
<keyword evidence="4" id="KW-1185">Reference proteome</keyword>
<dbReference type="GO" id="GO:0016787">
    <property type="term" value="F:hydrolase activity"/>
    <property type="evidence" value="ECO:0007669"/>
    <property type="project" value="UniProtKB-KW"/>
</dbReference>
<gene>
    <name evidence="3" type="primary">pseG</name>
    <name evidence="3" type="ORF">F5984_08370</name>
</gene>
<evidence type="ECO:0000313" key="3">
    <source>
        <dbReference type="EMBL" id="KAB7732209.1"/>
    </source>
</evidence>
<dbReference type="NCBIfam" id="TIGR03590">
    <property type="entry name" value="PseG"/>
    <property type="match status" value="1"/>
</dbReference>
<evidence type="ECO:0000256" key="1">
    <source>
        <dbReference type="PIRSR" id="PIRSR620023-1"/>
    </source>
</evidence>
<dbReference type="EC" id="3.6.1.57" evidence="3"/>
<dbReference type="AlphaFoldDB" id="A0A7J5U330"/>
<dbReference type="Gene3D" id="3.40.50.2000">
    <property type="entry name" value="Glycogen Phosphorylase B"/>
    <property type="match status" value="1"/>
</dbReference>
<proteinExistence type="predicted"/>
<accession>A0A7J5U330</accession>
<evidence type="ECO:0000313" key="4">
    <source>
        <dbReference type="Proteomes" id="UP000488299"/>
    </source>
</evidence>
<keyword evidence="3" id="KW-0378">Hydrolase</keyword>
<comment type="caution">
    <text evidence="3">The sequence shown here is derived from an EMBL/GenBank/DDBJ whole genome shotgun (WGS) entry which is preliminary data.</text>
</comment>
<dbReference type="Proteomes" id="UP000488299">
    <property type="component" value="Unassembled WGS sequence"/>
</dbReference>